<evidence type="ECO:0000259" key="5">
    <source>
        <dbReference type="Pfam" id="PF03372"/>
    </source>
</evidence>
<dbReference type="GO" id="GO:0004530">
    <property type="term" value="F:deoxyribonuclease I activity"/>
    <property type="evidence" value="ECO:0007669"/>
    <property type="project" value="TreeGrafter"/>
</dbReference>
<organism evidence="6 7">
    <name type="scientific">Octopus vulgaris</name>
    <name type="common">Common octopus</name>
    <dbReference type="NCBI Taxonomy" id="6645"/>
    <lineage>
        <taxon>Eukaryota</taxon>
        <taxon>Metazoa</taxon>
        <taxon>Spiralia</taxon>
        <taxon>Lophotrochozoa</taxon>
        <taxon>Mollusca</taxon>
        <taxon>Cephalopoda</taxon>
        <taxon>Coleoidea</taxon>
        <taxon>Octopodiformes</taxon>
        <taxon>Octopoda</taxon>
        <taxon>Incirrata</taxon>
        <taxon>Octopodidae</taxon>
        <taxon>Octopus</taxon>
    </lineage>
</organism>
<dbReference type="EMBL" id="OX597815">
    <property type="protein sequence ID" value="CAI9717910.1"/>
    <property type="molecule type" value="Genomic_DNA"/>
</dbReference>
<sequence length="335" mass="37503">MPATIISLVLLTGAIASTIDAAYSNKDTRFFKIAAFNIQIFGPTKSSKVDVMEIITQIVQRYDIILIQEIRDKSGKTPEKLLKAINTNGYSYSMKLSDRLGRTYSKENYAFYYRNDTGITIVDSFHYDDGSEEKGVDTFEREPFVVKFSIPSLSVREIGIIGLHVDPDTVVRELTALADVFKAVENKFKIDTVIAMGDFNAGCRYLSEKQEKSLSLKSDKYFWPIEYGTDTTLAATDCSYDRFIIGGAKLIELAKSGDSSVFKFDSEYELTKEKSMSVSDHYPIELFLPTKTVVPLSTTATITTESSGVNPVNYKLSYSILYGAVLFIILLKMLN</sequence>
<evidence type="ECO:0000313" key="7">
    <source>
        <dbReference type="Proteomes" id="UP001162480"/>
    </source>
</evidence>
<dbReference type="PANTHER" id="PTHR11371">
    <property type="entry name" value="DEOXYRIBONUCLEASE"/>
    <property type="match status" value="1"/>
</dbReference>
<comment type="similarity">
    <text evidence="1">Belongs to the DNase I family.</text>
</comment>
<dbReference type="AlphaFoldDB" id="A0AA36AKJ9"/>
<protein>
    <submittedName>
        <fullName evidence="6">Deoxyribonuclease-1-like</fullName>
    </submittedName>
</protein>
<keyword evidence="2" id="KW-0540">Nuclease</keyword>
<evidence type="ECO:0000256" key="3">
    <source>
        <dbReference type="ARBA" id="ARBA00022801"/>
    </source>
</evidence>
<feature type="chain" id="PRO_5041219783" evidence="4">
    <location>
        <begin position="17"/>
        <end position="335"/>
    </location>
</feature>
<evidence type="ECO:0000313" key="6">
    <source>
        <dbReference type="EMBL" id="CAI9717910.1"/>
    </source>
</evidence>
<proteinExistence type="inferred from homology"/>
<dbReference type="PRINTS" id="PR00130">
    <property type="entry name" value="DNASEI"/>
</dbReference>
<accession>A0AA36AKJ9</accession>
<dbReference type="Proteomes" id="UP001162480">
    <property type="component" value="Chromosome 2"/>
</dbReference>
<feature type="domain" description="Endonuclease/exonuclease/phosphatase" evidence="5">
    <location>
        <begin position="35"/>
        <end position="281"/>
    </location>
</feature>
<dbReference type="InterPro" id="IPR005135">
    <property type="entry name" value="Endo/exonuclease/phosphatase"/>
</dbReference>
<gene>
    <name evidence="6" type="ORF">OCTVUL_1B010016</name>
</gene>
<evidence type="ECO:0000256" key="2">
    <source>
        <dbReference type="ARBA" id="ARBA00022722"/>
    </source>
</evidence>
<dbReference type="InterPro" id="IPR016202">
    <property type="entry name" value="DNase_I"/>
</dbReference>
<evidence type="ECO:0000256" key="1">
    <source>
        <dbReference type="ARBA" id="ARBA00007359"/>
    </source>
</evidence>
<dbReference type="GO" id="GO:0006308">
    <property type="term" value="P:DNA catabolic process"/>
    <property type="evidence" value="ECO:0007669"/>
    <property type="project" value="InterPro"/>
</dbReference>
<feature type="signal peptide" evidence="4">
    <location>
        <begin position="1"/>
        <end position="16"/>
    </location>
</feature>
<dbReference type="PANTHER" id="PTHR11371:SF31">
    <property type="entry name" value="EXTRACELLULAR NUCLEASE"/>
    <property type="match status" value="1"/>
</dbReference>
<keyword evidence="4" id="KW-0732">Signal</keyword>
<dbReference type="Pfam" id="PF03372">
    <property type="entry name" value="Exo_endo_phos"/>
    <property type="match status" value="1"/>
</dbReference>
<dbReference type="SUPFAM" id="SSF56219">
    <property type="entry name" value="DNase I-like"/>
    <property type="match status" value="1"/>
</dbReference>
<dbReference type="GO" id="GO:0003677">
    <property type="term" value="F:DNA binding"/>
    <property type="evidence" value="ECO:0007669"/>
    <property type="project" value="TreeGrafter"/>
</dbReference>
<dbReference type="InterPro" id="IPR036691">
    <property type="entry name" value="Endo/exonu/phosph_ase_sf"/>
</dbReference>
<keyword evidence="7" id="KW-1185">Reference proteome</keyword>
<dbReference type="CDD" id="cd10282">
    <property type="entry name" value="DNase1"/>
    <property type="match status" value="1"/>
</dbReference>
<reference evidence="6" key="1">
    <citation type="submission" date="2023-08" db="EMBL/GenBank/DDBJ databases">
        <authorList>
            <person name="Alioto T."/>
            <person name="Alioto T."/>
            <person name="Gomez Garrido J."/>
        </authorList>
    </citation>
    <scope>NUCLEOTIDE SEQUENCE</scope>
</reference>
<dbReference type="GO" id="GO:0005634">
    <property type="term" value="C:nucleus"/>
    <property type="evidence" value="ECO:0007669"/>
    <property type="project" value="TreeGrafter"/>
</dbReference>
<evidence type="ECO:0000256" key="4">
    <source>
        <dbReference type="SAM" id="SignalP"/>
    </source>
</evidence>
<name>A0AA36AKJ9_OCTVU</name>
<dbReference type="SMART" id="SM00476">
    <property type="entry name" value="DNaseIc"/>
    <property type="match status" value="1"/>
</dbReference>
<keyword evidence="3" id="KW-0378">Hydrolase</keyword>
<dbReference type="Gene3D" id="3.60.10.10">
    <property type="entry name" value="Endonuclease/exonuclease/phosphatase"/>
    <property type="match status" value="1"/>
</dbReference>